<name>A0AAD4DHC7_9FUNG</name>
<accession>A0AAD4DHC7</accession>
<keyword evidence="1" id="KW-0833">Ubl conjugation pathway</keyword>
<organism evidence="3 4">
    <name type="scientific">Linnemannia exigua</name>
    <dbReference type="NCBI Taxonomy" id="604196"/>
    <lineage>
        <taxon>Eukaryota</taxon>
        <taxon>Fungi</taxon>
        <taxon>Fungi incertae sedis</taxon>
        <taxon>Mucoromycota</taxon>
        <taxon>Mortierellomycotina</taxon>
        <taxon>Mortierellomycetes</taxon>
        <taxon>Mortierellales</taxon>
        <taxon>Mortierellaceae</taxon>
        <taxon>Linnemannia</taxon>
    </lineage>
</organism>
<feature type="compositionally biased region" description="Polar residues" evidence="2">
    <location>
        <begin position="41"/>
        <end position="50"/>
    </location>
</feature>
<reference evidence="3" key="1">
    <citation type="journal article" date="2020" name="Fungal Divers.">
        <title>Resolving the Mortierellaceae phylogeny through synthesis of multi-gene phylogenetics and phylogenomics.</title>
        <authorList>
            <person name="Vandepol N."/>
            <person name="Liber J."/>
            <person name="Desiro A."/>
            <person name="Na H."/>
            <person name="Kennedy M."/>
            <person name="Barry K."/>
            <person name="Grigoriev I.V."/>
            <person name="Miller A.N."/>
            <person name="O'Donnell K."/>
            <person name="Stajich J.E."/>
            <person name="Bonito G."/>
        </authorList>
    </citation>
    <scope>NUCLEOTIDE SEQUENCE</scope>
    <source>
        <strain evidence="3">NRRL 28262</strain>
    </source>
</reference>
<dbReference type="GO" id="GO:0005680">
    <property type="term" value="C:anaphase-promoting complex"/>
    <property type="evidence" value="ECO:0007669"/>
    <property type="project" value="InterPro"/>
</dbReference>
<sequence>MLLFPPDTKDMLRRDPTRIELRAEDLLDFDRAREEYLDSIATHNNNTTASKNKKHKATAAGPPPPTPANQTTTSSRKPDPVELAERERKGKSAKERIFGSN</sequence>
<dbReference type="EMBL" id="JAAAIL010000220">
    <property type="protein sequence ID" value="KAG0278111.1"/>
    <property type="molecule type" value="Genomic_DNA"/>
</dbReference>
<dbReference type="AlphaFoldDB" id="A0AAD4DHC7"/>
<gene>
    <name evidence="3" type="ORF">BGZ95_004706</name>
</gene>
<evidence type="ECO:0008006" key="5">
    <source>
        <dbReference type="Google" id="ProtNLM"/>
    </source>
</evidence>
<proteinExistence type="predicted"/>
<feature type="compositionally biased region" description="Basic and acidic residues" evidence="2">
    <location>
        <begin position="76"/>
        <end position="101"/>
    </location>
</feature>
<evidence type="ECO:0000313" key="3">
    <source>
        <dbReference type="EMBL" id="KAG0278111.1"/>
    </source>
</evidence>
<dbReference type="Proteomes" id="UP001194580">
    <property type="component" value="Unassembled WGS sequence"/>
</dbReference>
<feature type="region of interest" description="Disordered" evidence="2">
    <location>
        <begin position="40"/>
        <end position="101"/>
    </location>
</feature>
<comment type="caution">
    <text evidence="3">The sequence shown here is derived from an EMBL/GenBank/DDBJ whole genome shotgun (WGS) entry which is preliminary data.</text>
</comment>
<dbReference type="InterPro" id="IPR018860">
    <property type="entry name" value="APC_suCDC26"/>
</dbReference>
<evidence type="ECO:0000256" key="1">
    <source>
        <dbReference type="ARBA" id="ARBA00022786"/>
    </source>
</evidence>
<dbReference type="Pfam" id="PF10471">
    <property type="entry name" value="ANAPC_CDC26"/>
    <property type="match status" value="1"/>
</dbReference>
<keyword evidence="4" id="KW-1185">Reference proteome</keyword>
<protein>
    <recommendedName>
        <fullName evidence="5">Anaphase-promoting complex subunit CDC26</fullName>
    </recommendedName>
</protein>
<evidence type="ECO:0000313" key="4">
    <source>
        <dbReference type="Proteomes" id="UP001194580"/>
    </source>
</evidence>
<dbReference type="GO" id="GO:0031145">
    <property type="term" value="P:anaphase-promoting complex-dependent catabolic process"/>
    <property type="evidence" value="ECO:0007669"/>
    <property type="project" value="InterPro"/>
</dbReference>
<evidence type="ECO:0000256" key="2">
    <source>
        <dbReference type="SAM" id="MobiDB-lite"/>
    </source>
</evidence>